<dbReference type="EMBL" id="BTFZ01000006">
    <property type="protein sequence ID" value="GMM35337.1"/>
    <property type="molecule type" value="Genomic_DNA"/>
</dbReference>
<evidence type="ECO:0000313" key="16">
    <source>
        <dbReference type="Proteomes" id="UP001360560"/>
    </source>
</evidence>
<feature type="domain" description="Alpha-D-phosphohexomutase alpha/beta/alpha" evidence="13">
    <location>
        <begin position="241"/>
        <end position="337"/>
    </location>
</feature>
<sequence length="614" mass="69015">MSSTNFESLVKQWLDIDINPITRGQIEKLWAEKDTTTLTHLLASRISFGTAGLRAKMEAGFNRLNDVTVLQASQGLAKYVQEQISQPHKGVAVVGHDHRHNSREFAKITAVVFGIAGYKVKFLEFKDDSEGASSTLVATPFVPFAVDLFHADVGVMITASHNPAADNGYKVYWNNGCQIIPPHDSGIANAILENLQPWNGVWESYKNFDDFQGDIEFVKESVTKDFYQTLKAKVVLDVGFTNNDYQQLKFVYTPMHGVGHEFVVPIFEDLFKLSENINYHVVKDQASPDPDFKTVRFPNPEEKGALDCAIQTANDENVDLIIANDPDADRFSAAVRDKETGQFRQLTGNEIGFLFANYVIDQKVASGEDLSKVFIVNSTVSSQMIGSMAKKLGFNFCDTLTGFKWIGNKAISLINEGYDVPFGYEEAIGFMFGNVHDKDGLAATTVFLQLYYHYVIKQGISLTDKLEDGFKKFGYFKEFNGYYKFSDLTITEKIFGKIRSSYVNQPQNIGDFKCTYWRDLTIGYESLTPDHFPLLPADSSSQMITGILEPKNADDGQFVRFTARGSGTEPKLKVYIEGKSNTEASAAEFAKNVWFTLRKEWFKPDEYNLEEVHP</sequence>
<evidence type="ECO:0000259" key="11">
    <source>
        <dbReference type="Pfam" id="PF00408"/>
    </source>
</evidence>
<dbReference type="Pfam" id="PF02880">
    <property type="entry name" value="PGM_PMM_III"/>
    <property type="match status" value="1"/>
</dbReference>
<dbReference type="GO" id="GO:0008973">
    <property type="term" value="F:phosphopentomutase activity"/>
    <property type="evidence" value="ECO:0007669"/>
    <property type="project" value="TreeGrafter"/>
</dbReference>
<dbReference type="InterPro" id="IPR036900">
    <property type="entry name" value="A-D-PHexomutase_C_sf"/>
</dbReference>
<evidence type="ECO:0000259" key="14">
    <source>
        <dbReference type="Pfam" id="PF02880"/>
    </source>
</evidence>
<dbReference type="InterPro" id="IPR005844">
    <property type="entry name" value="A-D-PHexomutase_a/b/a-I"/>
</dbReference>
<dbReference type="GO" id="GO:0006006">
    <property type="term" value="P:glucose metabolic process"/>
    <property type="evidence" value="ECO:0007669"/>
    <property type="project" value="UniProtKB-KW"/>
</dbReference>
<evidence type="ECO:0000313" key="15">
    <source>
        <dbReference type="EMBL" id="GMM35337.1"/>
    </source>
</evidence>
<dbReference type="GeneID" id="90073316"/>
<dbReference type="CDD" id="cd05799">
    <property type="entry name" value="PGM2"/>
    <property type="match status" value="1"/>
</dbReference>
<dbReference type="InterPro" id="IPR016055">
    <property type="entry name" value="A-D-PHexomutase_a/b/a-I/II/III"/>
</dbReference>
<comment type="subcellular location">
    <subcellularLocation>
        <location evidence="2">Cytoplasm</location>
    </subcellularLocation>
</comment>
<keyword evidence="8" id="KW-0460">Magnesium</keyword>
<dbReference type="GO" id="GO:0005634">
    <property type="term" value="C:nucleus"/>
    <property type="evidence" value="ECO:0007669"/>
    <property type="project" value="TreeGrafter"/>
</dbReference>
<accession>A0AAV5QKL6</accession>
<dbReference type="PANTHER" id="PTHR45745:SF1">
    <property type="entry name" value="PHOSPHOGLUCOMUTASE 2B-RELATED"/>
    <property type="match status" value="1"/>
</dbReference>
<keyword evidence="4" id="KW-0963">Cytoplasm</keyword>
<evidence type="ECO:0000256" key="7">
    <source>
        <dbReference type="ARBA" id="ARBA00022723"/>
    </source>
</evidence>
<comment type="similarity">
    <text evidence="3">Belongs to the phosphohexose mutase family.</text>
</comment>
<dbReference type="RefSeq" id="XP_064852337.1">
    <property type="nucleotide sequence ID" value="XM_064996265.1"/>
</dbReference>
<evidence type="ECO:0000256" key="5">
    <source>
        <dbReference type="ARBA" id="ARBA00022526"/>
    </source>
</evidence>
<dbReference type="Pfam" id="PF02878">
    <property type="entry name" value="PGM_PMM_I"/>
    <property type="match status" value="1"/>
</dbReference>
<dbReference type="InterPro" id="IPR005841">
    <property type="entry name" value="Alpha-D-phosphohexomutase_SF"/>
</dbReference>
<evidence type="ECO:0000256" key="10">
    <source>
        <dbReference type="ARBA" id="ARBA00023277"/>
    </source>
</evidence>
<gene>
    <name evidence="15" type="ORF">DASC09_026620</name>
</gene>
<keyword evidence="9" id="KW-0413">Isomerase</keyword>
<keyword evidence="16" id="KW-1185">Reference proteome</keyword>
<proteinExistence type="inferred from homology"/>
<evidence type="ECO:0000259" key="13">
    <source>
        <dbReference type="Pfam" id="PF02879"/>
    </source>
</evidence>
<comment type="cofactor">
    <cofactor evidence="1">
        <name>Mg(2+)</name>
        <dbReference type="ChEBI" id="CHEBI:18420"/>
    </cofactor>
</comment>
<dbReference type="GO" id="GO:0005737">
    <property type="term" value="C:cytoplasm"/>
    <property type="evidence" value="ECO:0007669"/>
    <property type="project" value="UniProtKB-SubCell"/>
</dbReference>
<evidence type="ECO:0000256" key="3">
    <source>
        <dbReference type="ARBA" id="ARBA00010231"/>
    </source>
</evidence>
<keyword evidence="7" id="KW-0479">Metal-binding</keyword>
<keyword evidence="10" id="KW-0119">Carbohydrate metabolism</keyword>
<dbReference type="InterPro" id="IPR005845">
    <property type="entry name" value="A-D-PHexomutase_a/b/a-II"/>
</dbReference>
<evidence type="ECO:0000256" key="2">
    <source>
        <dbReference type="ARBA" id="ARBA00004496"/>
    </source>
</evidence>
<dbReference type="PANTHER" id="PTHR45745">
    <property type="entry name" value="PHOSPHOMANNOMUTASE 45A"/>
    <property type="match status" value="1"/>
</dbReference>
<evidence type="ECO:0000256" key="1">
    <source>
        <dbReference type="ARBA" id="ARBA00001946"/>
    </source>
</evidence>
<dbReference type="SUPFAM" id="SSF53738">
    <property type="entry name" value="Phosphoglucomutase, first 3 domains"/>
    <property type="match status" value="3"/>
</dbReference>
<dbReference type="SUPFAM" id="SSF55957">
    <property type="entry name" value="Phosphoglucomutase, C-terminal domain"/>
    <property type="match status" value="1"/>
</dbReference>
<feature type="domain" description="Alpha-D-phosphohexomutase alpha/beta/alpha" evidence="12">
    <location>
        <begin position="46"/>
        <end position="194"/>
    </location>
</feature>
<evidence type="ECO:0000256" key="9">
    <source>
        <dbReference type="ARBA" id="ARBA00023235"/>
    </source>
</evidence>
<dbReference type="PROSITE" id="PS00710">
    <property type="entry name" value="PGM_PMM"/>
    <property type="match status" value="1"/>
</dbReference>
<keyword evidence="6" id="KW-0597">Phosphoprotein</keyword>
<keyword evidence="5" id="KW-0313">Glucose metabolism</keyword>
<evidence type="ECO:0000256" key="8">
    <source>
        <dbReference type="ARBA" id="ARBA00022842"/>
    </source>
</evidence>
<dbReference type="FunFam" id="3.40.120.10:FF:000035">
    <property type="entry name" value="Pgm3p"/>
    <property type="match status" value="1"/>
</dbReference>
<comment type="caution">
    <text evidence="15">The sequence shown here is derived from an EMBL/GenBank/DDBJ whole genome shotgun (WGS) entry which is preliminary data.</text>
</comment>
<protein>
    <submittedName>
        <fullName evidence="15">Phosphoribomutase</fullName>
    </submittedName>
</protein>
<dbReference type="InterPro" id="IPR005843">
    <property type="entry name" value="A-D-PHexomutase_C"/>
</dbReference>
<dbReference type="Pfam" id="PF02879">
    <property type="entry name" value="PGM_PMM_II"/>
    <property type="match status" value="1"/>
</dbReference>
<dbReference type="InterPro" id="IPR016066">
    <property type="entry name" value="A-D-PHexomutase_CS"/>
</dbReference>
<dbReference type="GO" id="GO:0000287">
    <property type="term" value="F:magnesium ion binding"/>
    <property type="evidence" value="ECO:0007669"/>
    <property type="project" value="InterPro"/>
</dbReference>
<reference evidence="15 16" key="1">
    <citation type="journal article" date="2023" name="Elife">
        <title>Identification of key yeast species and microbe-microbe interactions impacting larval growth of Drosophila in the wild.</title>
        <authorList>
            <person name="Mure A."/>
            <person name="Sugiura Y."/>
            <person name="Maeda R."/>
            <person name="Honda K."/>
            <person name="Sakurai N."/>
            <person name="Takahashi Y."/>
            <person name="Watada M."/>
            <person name="Katoh T."/>
            <person name="Gotoh A."/>
            <person name="Gotoh Y."/>
            <person name="Taniguchi I."/>
            <person name="Nakamura K."/>
            <person name="Hayashi T."/>
            <person name="Katayama T."/>
            <person name="Uemura T."/>
            <person name="Hattori Y."/>
        </authorList>
    </citation>
    <scope>NUCLEOTIDE SEQUENCE [LARGE SCALE GENOMIC DNA]</scope>
    <source>
        <strain evidence="15 16">SC-9</strain>
    </source>
</reference>
<dbReference type="GO" id="GO:0006166">
    <property type="term" value="P:purine ribonucleoside salvage"/>
    <property type="evidence" value="ECO:0007669"/>
    <property type="project" value="TreeGrafter"/>
</dbReference>
<evidence type="ECO:0000256" key="4">
    <source>
        <dbReference type="ARBA" id="ARBA00022490"/>
    </source>
</evidence>
<organism evidence="15 16">
    <name type="scientific">Saccharomycopsis crataegensis</name>
    <dbReference type="NCBI Taxonomy" id="43959"/>
    <lineage>
        <taxon>Eukaryota</taxon>
        <taxon>Fungi</taxon>
        <taxon>Dikarya</taxon>
        <taxon>Ascomycota</taxon>
        <taxon>Saccharomycotina</taxon>
        <taxon>Saccharomycetes</taxon>
        <taxon>Saccharomycopsidaceae</taxon>
        <taxon>Saccharomycopsis</taxon>
    </lineage>
</organism>
<evidence type="ECO:0000259" key="12">
    <source>
        <dbReference type="Pfam" id="PF02878"/>
    </source>
</evidence>
<name>A0AAV5QKL6_9ASCO</name>
<dbReference type="PRINTS" id="PR00509">
    <property type="entry name" value="PGMPMM"/>
</dbReference>
<dbReference type="Pfam" id="PF00408">
    <property type="entry name" value="PGM_PMM_IV"/>
    <property type="match status" value="1"/>
</dbReference>
<evidence type="ECO:0000256" key="6">
    <source>
        <dbReference type="ARBA" id="ARBA00022553"/>
    </source>
</evidence>
<dbReference type="Proteomes" id="UP001360560">
    <property type="component" value="Unassembled WGS sequence"/>
</dbReference>
<feature type="domain" description="Alpha-D-phosphohexomutase alpha/beta/alpha" evidence="14">
    <location>
        <begin position="348"/>
        <end position="472"/>
    </location>
</feature>
<dbReference type="InterPro" id="IPR005846">
    <property type="entry name" value="A-D-PHexomutase_a/b/a-III"/>
</dbReference>
<feature type="domain" description="Alpha-D-phosphohexomutase C-terminal" evidence="11">
    <location>
        <begin position="552"/>
        <end position="585"/>
    </location>
</feature>
<dbReference type="AlphaFoldDB" id="A0AAV5QKL6"/>
<dbReference type="Gene3D" id="3.40.120.10">
    <property type="entry name" value="Alpha-D-Glucose-1,6-Bisphosphate, subunit A, domain 3"/>
    <property type="match status" value="3"/>
</dbReference>